<dbReference type="PANTHER" id="PTHR10744:SF1">
    <property type="entry name" value="SMALL RIBOSOMAL SUBUNIT PROTEIN US17M"/>
    <property type="match status" value="1"/>
</dbReference>
<dbReference type="CDD" id="cd00364">
    <property type="entry name" value="Ribosomal_uS17"/>
    <property type="match status" value="1"/>
</dbReference>
<gene>
    <name evidence="5" type="primary">LOC136091743</name>
</gene>
<dbReference type="Gene3D" id="2.40.50.140">
    <property type="entry name" value="Nucleic acid-binding proteins"/>
    <property type="match status" value="1"/>
</dbReference>
<evidence type="ECO:0000256" key="3">
    <source>
        <dbReference type="ARBA" id="ARBA00023274"/>
    </source>
</evidence>
<evidence type="ECO:0000256" key="1">
    <source>
        <dbReference type="ARBA" id="ARBA00010254"/>
    </source>
</evidence>
<evidence type="ECO:0000313" key="5">
    <source>
        <dbReference type="RefSeq" id="XP_065675524.1"/>
    </source>
</evidence>
<dbReference type="InterPro" id="IPR012340">
    <property type="entry name" value="NA-bd_OB-fold"/>
</dbReference>
<evidence type="ECO:0000256" key="2">
    <source>
        <dbReference type="ARBA" id="ARBA00022980"/>
    </source>
</evidence>
<comment type="similarity">
    <text evidence="1">Belongs to the universal ribosomal protein uS17 family.</text>
</comment>
<proteinExistence type="inferred from homology"/>
<protein>
    <submittedName>
        <fullName evidence="5">Small ribosomal subunit protein uS17-like</fullName>
    </submittedName>
</protein>
<keyword evidence="2" id="KW-0689">Ribosomal protein</keyword>
<dbReference type="RefSeq" id="XP_065675524.1">
    <property type="nucleotide sequence ID" value="XM_065819452.1"/>
</dbReference>
<reference evidence="5" key="1">
    <citation type="submission" date="2025-08" db="UniProtKB">
        <authorList>
            <consortium name="RefSeq"/>
        </authorList>
    </citation>
    <scope>IDENTIFICATION</scope>
</reference>
<keyword evidence="4" id="KW-1185">Reference proteome</keyword>
<name>A0ABM4DLV4_HYDVU</name>
<dbReference type="GeneID" id="136091743"/>
<dbReference type="SUPFAM" id="SSF50249">
    <property type="entry name" value="Nucleic acid-binding proteins"/>
    <property type="match status" value="1"/>
</dbReference>
<dbReference type="InterPro" id="IPR000266">
    <property type="entry name" value="Ribosomal_uS17"/>
</dbReference>
<sequence length="97" mass="11185">MSSVFLGQVVGTKMIKTVKVCVTSLKLHPVILQYWNTKKVYLAHDEHSLCKEGDMVLIKETRKLSKKKRYTILDIVERMPQTQMESSTQVGQKFLQS</sequence>
<organism evidence="4 5">
    <name type="scientific">Hydra vulgaris</name>
    <name type="common">Hydra</name>
    <name type="synonym">Hydra attenuata</name>
    <dbReference type="NCBI Taxonomy" id="6087"/>
    <lineage>
        <taxon>Eukaryota</taxon>
        <taxon>Metazoa</taxon>
        <taxon>Cnidaria</taxon>
        <taxon>Hydrozoa</taxon>
        <taxon>Hydroidolina</taxon>
        <taxon>Anthoathecata</taxon>
        <taxon>Aplanulata</taxon>
        <taxon>Hydridae</taxon>
        <taxon>Hydra</taxon>
    </lineage>
</organism>
<keyword evidence="3" id="KW-0687">Ribonucleoprotein</keyword>
<accession>A0ABM4DLV4</accession>
<dbReference type="PANTHER" id="PTHR10744">
    <property type="entry name" value="40S RIBOSOMAL PROTEIN S11 FAMILY MEMBER"/>
    <property type="match status" value="1"/>
</dbReference>
<evidence type="ECO:0000313" key="4">
    <source>
        <dbReference type="Proteomes" id="UP001652625"/>
    </source>
</evidence>
<dbReference type="Proteomes" id="UP001652625">
    <property type="component" value="Chromosome 15"/>
</dbReference>
<dbReference type="Pfam" id="PF00366">
    <property type="entry name" value="Ribosomal_S17"/>
    <property type="match status" value="1"/>
</dbReference>